<dbReference type="AlphaFoldDB" id="A0A512RP47"/>
<protein>
    <recommendedName>
        <fullName evidence="1">TonB C-terminal domain-containing protein</fullName>
    </recommendedName>
</protein>
<dbReference type="OrthoDB" id="964531at2"/>
<dbReference type="RefSeq" id="WP_146865116.1">
    <property type="nucleotide sequence ID" value="NZ_BKAU01000005.1"/>
</dbReference>
<keyword evidence="3" id="KW-1185">Reference proteome</keyword>
<dbReference type="InterPro" id="IPR037682">
    <property type="entry name" value="TonB_C"/>
</dbReference>
<dbReference type="Gene3D" id="3.30.1150.10">
    <property type="match status" value="1"/>
</dbReference>
<evidence type="ECO:0000313" key="2">
    <source>
        <dbReference type="EMBL" id="GEP97478.1"/>
    </source>
</evidence>
<dbReference type="GO" id="GO:0055085">
    <property type="term" value="P:transmembrane transport"/>
    <property type="evidence" value="ECO:0007669"/>
    <property type="project" value="InterPro"/>
</dbReference>
<sequence length="143" mass="16731">MNKVILISLLQLCMLWSCDAQHRVNSTAQDCSQEYDSILQRRVYTNVDKMPEFEKGEVSLLEFFRNNFRYPENQDHFQGSINLVFIIDATGRVIDGHIYKKSETELTLVDKEALRVLSIMPKWKAGRCAGRKVPVRMFWPVKF</sequence>
<reference evidence="2 3" key="1">
    <citation type="submission" date="2019-07" db="EMBL/GenBank/DDBJ databases">
        <title>Whole genome shotgun sequence of Chitinophaga cymbidii NBRC 109752.</title>
        <authorList>
            <person name="Hosoyama A."/>
            <person name="Uohara A."/>
            <person name="Ohji S."/>
            <person name="Ichikawa N."/>
        </authorList>
    </citation>
    <scope>NUCLEOTIDE SEQUENCE [LARGE SCALE GENOMIC DNA]</scope>
    <source>
        <strain evidence="2 3">NBRC 109752</strain>
    </source>
</reference>
<feature type="domain" description="TonB C-terminal" evidence="1">
    <location>
        <begin position="69"/>
        <end position="143"/>
    </location>
</feature>
<evidence type="ECO:0000259" key="1">
    <source>
        <dbReference type="Pfam" id="PF03544"/>
    </source>
</evidence>
<proteinExistence type="predicted"/>
<accession>A0A512RP47</accession>
<dbReference type="SUPFAM" id="SSF74653">
    <property type="entry name" value="TolA/TonB C-terminal domain"/>
    <property type="match status" value="1"/>
</dbReference>
<gene>
    <name evidence="2" type="ORF">CCY01nite_37380</name>
</gene>
<name>A0A512RP47_9BACT</name>
<comment type="caution">
    <text evidence="2">The sequence shown here is derived from an EMBL/GenBank/DDBJ whole genome shotgun (WGS) entry which is preliminary data.</text>
</comment>
<organism evidence="2 3">
    <name type="scientific">Chitinophaga cymbidii</name>
    <dbReference type="NCBI Taxonomy" id="1096750"/>
    <lineage>
        <taxon>Bacteria</taxon>
        <taxon>Pseudomonadati</taxon>
        <taxon>Bacteroidota</taxon>
        <taxon>Chitinophagia</taxon>
        <taxon>Chitinophagales</taxon>
        <taxon>Chitinophagaceae</taxon>
        <taxon>Chitinophaga</taxon>
    </lineage>
</organism>
<dbReference type="Proteomes" id="UP000321436">
    <property type="component" value="Unassembled WGS sequence"/>
</dbReference>
<dbReference type="Pfam" id="PF03544">
    <property type="entry name" value="TonB_C"/>
    <property type="match status" value="1"/>
</dbReference>
<dbReference type="EMBL" id="BKAU01000005">
    <property type="protein sequence ID" value="GEP97478.1"/>
    <property type="molecule type" value="Genomic_DNA"/>
</dbReference>
<evidence type="ECO:0000313" key="3">
    <source>
        <dbReference type="Proteomes" id="UP000321436"/>
    </source>
</evidence>